<keyword evidence="3" id="KW-1185">Reference proteome</keyword>
<dbReference type="Proteomes" id="UP000193719">
    <property type="component" value="Unassembled WGS sequence"/>
</dbReference>
<feature type="transmembrane region" description="Helical" evidence="1">
    <location>
        <begin position="7"/>
        <end position="30"/>
    </location>
</feature>
<reference evidence="2 3" key="2">
    <citation type="submission" date="2016-08" db="EMBL/GenBank/DDBJ databases">
        <title>Pervasive Adenine N6-methylation of Active Genes in Fungi.</title>
        <authorList>
            <consortium name="DOE Joint Genome Institute"/>
            <person name="Mondo S.J."/>
            <person name="Dannebaum R.O."/>
            <person name="Kuo R.C."/>
            <person name="Labutti K."/>
            <person name="Haridas S."/>
            <person name="Kuo A."/>
            <person name="Salamov A."/>
            <person name="Ahrendt S.R."/>
            <person name="Lipzen A."/>
            <person name="Sullivan W."/>
            <person name="Andreopoulos W.B."/>
            <person name="Clum A."/>
            <person name="Lindquist E."/>
            <person name="Daum C."/>
            <person name="Ramamoorthy G.K."/>
            <person name="Gryganskyi A."/>
            <person name="Culley D."/>
            <person name="Magnuson J.K."/>
            <person name="James T.Y."/>
            <person name="O'Malley M.A."/>
            <person name="Stajich J.E."/>
            <person name="Spatafora J.W."/>
            <person name="Visel A."/>
            <person name="Grigoriev I.V."/>
        </authorList>
    </citation>
    <scope>NUCLEOTIDE SEQUENCE [LARGE SCALE GENOMIC DNA]</scope>
    <source>
        <strain evidence="3">finn</strain>
    </source>
</reference>
<evidence type="ECO:0000256" key="1">
    <source>
        <dbReference type="SAM" id="Phobius"/>
    </source>
</evidence>
<reference evidence="2 3" key="1">
    <citation type="submission" date="2016-08" db="EMBL/GenBank/DDBJ databases">
        <title>Genomes of anaerobic fungi encode conserved fungal cellulosomes for biomass hydrolysis.</title>
        <authorList>
            <consortium name="DOE Joint Genome Institute"/>
            <person name="Haitjema C.H."/>
            <person name="Gilmore S.P."/>
            <person name="Henske J.K."/>
            <person name="Solomon K.V."/>
            <person name="De Groot R."/>
            <person name="Kuo A."/>
            <person name="Mondo S.J."/>
            <person name="Salamov A.A."/>
            <person name="Labutti K."/>
            <person name="Zhao Z."/>
            <person name="Chiniquy J."/>
            <person name="Barry K."/>
            <person name="Brewer H.M."/>
            <person name="Purvine S.O."/>
            <person name="Wright A.T."/>
            <person name="Boxma B."/>
            <person name="Van Alen T."/>
            <person name="Hackstein J.H."/>
            <person name="Baker S.E."/>
            <person name="Grigoriev I.V."/>
            <person name="O'Malley M.A."/>
        </authorList>
    </citation>
    <scope>NUCLEOTIDE SEQUENCE [LARGE SCALE GENOMIC DNA]</scope>
    <source>
        <strain evidence="3">finn</strain>
    </source>
</reference>
<keyword evidence="1" id="KW-0812">Transmembrane</keyword>
<sequence>MNSSIILAIDTSAIATYGSIIIIICFIILFCCCCIRNCNRVNGNQPYDGKLDNFLGTLTCCPLQMV</sequence>
<name>A0A1Y1VMA2_9FUNG</name>
<dbReference type="EMBL" id="MCFH01000003">
    <property type="protein sequence ID" value="ORX59275.1"/>
    <property type="molecule type" value="Genomic_DNA"/>
</dbReference>
<proteinExistence type="predicted"/>
<comment type="caution">
    <text evidence="2">The sequence shown here is derived from an EMBL/GenBank/DDBJ whole genome shotgun (WGS) entry which is preliminary data.</text>
</comment>
<evidence type="ECO:0000313" key="2">
    <source>
        <dbReference type="EMBL" id="ORX59275.1"/>
    </source>
</evidence>
<keyword evidence="1" id="KW-1133">Transmembrane helix</keyword>
<evidence type="ECO:0000313" key="3">
    <source>
        <dbReference type="Proteomes" id="UP000193719"/>
    </source>
</evidence>
<protein>
    <submittedName>
        <fullName evidence="2">Uncharacterized protein</fullName>
    </submittedName>
</protein>
<accession>A0A1Y1VMA2</accession>
<keyword evidence="1" id="KW-0472">Membrane</keyword>
<dbReference type="AlphaFoldDB" id="A0A1Y1VMA2"/>
<organism evidence="2 3">
    <name type="scientific">Piromyces finnis</name>
    <dbReference type="NCBI Taxonomy" id="1754191"/>
    <lineage>
        <taxon>Eukaryota</taxon>
        <taxon>Fungi</taxon>
        <taxon>Fungi incertae sedis</taxon>
        <taxon>Chytridiomycota</taxon>
        <taxon>Chytridiomycota incertae sedis</taxon>
        <taxon>Neocallimastigomycetes</taxon>
        <taxon>Neocallimastigales</taxon>
        <taxon>Neocallimastigaceae</taxon>
        <taxon>Piromyces</taxon>
    </lineage>
</organism>
<gene>
    <name evidence="2" type="ORF">BCR36DRAFT_90221</name>
</gene>